<dbReference type="Proteomes" id="UP001233999">
    <property type="component" value="Unassembled WGS sequence"/>
</dbReference>
<keyword evidence="11" id="KW-0503">Monooxygenase</keyword>
<sequence>RKLCCISLLNYFQSLLNSLSSRSDILDKAARRKLLTGTEACIFESLRLDPSVPFNSGPPPGPTFQNAISFGEYTVPAGANVFIAAFGIHRDPKYFPDPEKFDPDRFLPENSINRHSHCYIPFAAGPRNCVGQKFAMFEIKATLCQLLRTFKFMKSWKEEEFKFIMDCALLQRSSSAESDNEVPKDTDSDDGILRKITNSKEKAQDLKLKELPLVHQAKKKPENGCSSNALEGDTESWMIGGPLGSRSAVLKFRCSALSDPPSEPPANELHMTYKIIQAETKLLAAVLNSHGMEREVHPNIPDFNLLWTGIHPKPHLLKAMTPYQRVNHFPRSYELTRKDRLYKNIEKMQHAKGAKHFDFIPQTFVMPMDFRELCSSHYRNKGPWIVKPVASSRGRGIYIVNSPDQVPLEETLVVAKYIDNPLLVAGHKCDLRLYVAVTSYDPLLVYMYEEGLVRFATVKYDSSGKHLWNPCMHLCNYSINKYHSDYVRSDDPEAEDVGHKWTLSALLRHLRAQGTDTSLLMQRIEEVVVKAVLATAPPIISACRMFVPYPRNCFELYGFDILIDSTLKPWLLEVNLSPSLGCDSPLDIRIKSAMLVDLLTLVAMLSLPPAIHPACHPSLNCLNRHYTDSSNVSGERGGHTPALITLSSNTSLIFLRGLKFSHKIVDCRSGTDSEMRTRRERCLTETVVHESKIYMKENRMIRTVRSEFERKGGFLRIFPSAESWKRYGIFLDPVTGITCTSAAPGGQSCVPPMVVPHNYNLLLHQQLFPELQSSRKTIESSTPTDHLTRYERALLQGHKASLEERQLDKSDSIKFLFSAYIKNKIEVFKSPRQNKHMSQYQARRTFAQYLICILRRISGQNKTDPIIEDHSELILRFLQKASSNLRTPYFVQIPSRKLAGKDRVAVVAKQLNDFIYLYNRETDLYSEGGDTTQPRT</sequence>
<dbReference type="InterPro" id="IPR004344">
    <property type="entry name" value="TTL/TTLL_fam"/>
</dbReference>
<name>A0AAD8AET0_DIPPU</name>
<keyword evidence="9" id="KW-0067">ATP-binding</keyword>
<dbReference type="GO" id="GO:0000226">
    <property type="term" value="P:microtubule cytoskeleton organization"/>
    <property type="evidence" value="ECO:0007669"/>
    <property type="project" value="TreeGrafter"/>
</dbReference>
<dbReference type="PROSITE" id="PS51221">
    <property type="entry name" value="TTL"/>
    <property type="match status" value="1"/>
</dbReference>
<evidence type="ECO:0000256" key="7">
    <source>
        <dbReference type="ARBA" id="ARBA00022723"/>
    </source>
</evidence>
<comment type="similarity">
    <text evidence="5">Belongs to the cytochrome P450 family.</text>
</comment>
<feature type="binding site" description="axial binding residue" evidence="14">
    <location>
        <position position="129"/>
    </location>
    <ligand>
        <name>heme</name>
        <dbReference type="ChEBI" id="CHEBI:30413"/>
    </ligand>
    <ligandPart>
        <name>Fe</name>
        <dbReference type="ChEBI" id="CHEBI:18248"/>
    </ligandPart>
</feature>
<evidence type="ECO:0000256" key="2">
    <source>
        <dbReference type="ARBA" id="ARBA00004174"/>
    </source>
</evidence>
<comment type="function">
    <text evidence="1">May be involved in the metabolism of insect hormones and in the breakdown of synthetic insecticides.</text>
</comment>
<dbReference type="GO" id="GO:0005524">
    <property type="term" value="F:ATP binding"/>
    <property type="evidence" value="ECO:0007669"/>
    <property type="project" value="UniProtKB-KW"/>
</dbReference>
<reference evidence="15" key="1">
    <citation type="journal article" date="2023" name="IScience">
        <title>Live-bearing cockroach genome reveals convergent evolutionary mechanisms linked to viviparity in insects and beyond.</title>
        <authorList>
            <person name="Fouks B."/>
            <person name="Harrison M.C."/>
            <person name="Mikhailova A.A."/>
            <person name="Marchal E."/>
            <person name="English S."/>
            <person name="Carruthers M."/>
            <person name="Jennings E.C."/>
            <person name="Chiamaka E.L."/>
            <person name="Frigard R.A."/>
            <person name="Pippel M."/>
            <person name="Attardo G.M."/>
            <person name="Benoit J.B."/>
            <person name="Bornberg-Bauer E."/>
            <person name="Tobe S.S."/>
        </authorList>
    </citation>
    <scope>NUCLEOTIDE SEQUENCE</scope>
    <source>
        <strain evidence="15">Stay&amp;Tobe</strain>
    </source>
</reference>
<organism evidence="15 16">
    <name type="scientific">Diploptera punctata</name>
    <name type="common">Pacific beetle cockroach</name>
    <dbReference type="NCBI Taxonomy" id="6984"/>
    <lineage>
        <taxon>Eukaryota</taxon>
        <taxon>Metazoa</taxon>
        <taxon>Ecdysozoa</taxon>
        <taxon>Arthropoda</taxon>
        <taxon>Hexapoda</taxon>
        <taxon>Insecta</taxon>
        <taxon>Pterygota</taxon>
        <taxon>Neoptera</taxon>
        <taxon>Polyneoptera</taxon>
        <taxon>Dictyoptera</taxon>
        <taxon>Blattodea</taxon>
        <taxon>Blaberoidea</taxon>
        <taxon>Blaberidae</taxon>
        <taxon>Diplopterinae</taxon>
        <taxon>Diploptera</taxon>
    </lineage>
</organism>
<comment type="cofactor">
    <cofactor evidence="14">
        <name>heme</name>
        <dbReference type="ChEBI" id="CHEBI:30413"/>
    </cofactor>
</comment>
<evidence type="ECO:0000256" key="4">
    <source>
        <dbReference type="ARBA" id="ARBA00006820"/>
    </source>
</evidence>
<dbReference type="AlphaFoldDB" id="A0AAD8AET0"/>
<evidence type="ECO:0000256" key="6">
    <source>
        <dbReference type="ARBA" id="ARBA00022598"/>
    </source>
</evidence>
<dbReference type="PRINTS" id="PR00465">
    <property type="entry name" value="EP450IV"/>
</dbReference>
<keyword evidence="6" id="KW-0436">Ligase</keyword>
<keyword evidence="16" id="KW-1185">Reference proteome</keyword>
<dbReference type="GO" id="GO:0036064">
    <property type="term" value="C:ciliary basal body"/>
    <property type="evidence" value="ECO:0007669"/>
    <property type="project" value="TreeGrafter"/>
</dbReference>
<keyword evidence="10 14" id="KW-0408">Iron</keyword>
<dbReference type="GO" id="GO:0016705">
    <property type="term" value="F:oxidoreductase activity, acting on paired donors, with incorporation or reduction of molecular oxygen"/>
    <property type="evidence" value="ECO:0007669"/>
    <property type="project" value="InterPro"/>
</dbReference>
<evidence type="ECO:0000256" key="5">
    <source>
        <dbReference type="ARBA" id="ARBA00010617"/>
    </source>
</evidence>
<dbReference type="GO" id="GO:0020037">
    <property type="term" value="F:heme binding"/>
    <property type="evidence" value="ECO:0007669"/>
    <property type="project" value="InterPro"/>
</dbReference>
<comment type="subcellular location">
    <subcellularLocation>
        <location evidence="3">Endoplasmic reticulum membrane</location>
        <topology evidence="3">Peripheral membrane protein</topology>
    </subcellularLocation>
    <subcellularLocation>
        <location evidence="2">Microsome membrane</location>
        <topology evidence="2">Peripheral membrane protein</topology>
    </subcellularLocation>
</comment>
<gene>
    <name evidence="15" type="ORF">L9F63_011779</name>
</gene>
<keyword evidence="8" id="KW-0547">Nucleotide-binding</keyword>
<evidence type="ECO:0000313" key="16">
    <source>
        <dbReference type="Proteomes" id="UP001233999"/>
    </source>
</evidence>
<dbReference type="InterPro" id="IPR002403">
    <property type="entry name" value="Cyt_P450_E_grp-IV"/>
</dbReference>
<comment type="caution">
    <text evidence="15">The sequence shown here is derived from an EMBL/GenBank/DDBJ whole genome shotgun (WGS) entry which is preliminary data.</text>
</comment>
<dbReference type="Pfam" id="PF00067">
    <property type="entry name" value="p450"/>
    <property type="match status" value="1"/>
</dbReference>
<dbReference type="GO" id="GO:0015631">
    <property type="term" value="F:tubulin binding"/>
    <property type="evidence" value="ECO:0007669"/>
    <property type="project" value="TreeGrafter"/>
</dbReference>
<evidence type="ECO:0000256" key="13">
    <source>
        <dbReference type="ARBA" id="ARBA00049274"/>
    </source>
</evidence>
<dbReference type="Pfam" id="PF03133">
    <property type="entry name" value="TTL"/>
    <property type="match status" value="1"/>
</dbReference>
<evidence type="ECO:0000256" key="1">
    <source>
        <dbReference type="ARBA" id="ARBA00003690"/>
    </source>
</evidence>
<proteinExistence type="inferred from homology"/>
<feature type="non-terminal residue" evidence="15">
    <location>
        <position position="1"/>
    </location>
</feature>
<dbReference type="GO" id="GO:0005789">
    <property type="term" value="C:endoplasmic reticulum membrane"/>
    <property type="evidence" value="ECO:0007669"/>
    <property type="project" value="UniProtKB-SubCell"/>
</dbReference>
<evidence type="ECO:0000256" key="10">
    <source>
        <dbReference type="ARBA" id="ARBA00023004"/>
    </source>
</evidence>
<accession>A0AAD8AET0</accession>
<dbReference type="GO" id="GO:0004497">
    <property type="term" value="F:monooxygenase activity"/>
    <property type="evidence" value="ECO:0007669"/>
    <property type="project" value="UniProtKB-KW"/>
</dbReference>
<dbReference type="GO" id="GO:0005506">
    <property type="term" value="F:iron ion binding"/>
    <property type="evidence" value="ECO:0007669"/>
    <property type="project" value="InterPro"/>
</dbReference>
<dbReference type="PANTHER" id="PTHR12241">
    <property type="entry name" value="TUBULIN POLYGLUTAMYLASE"/>
    <property type="match status" value="1"/>
</dbReference>
<keyword evidence="14" id="KW-0349">Heme</keyword>
<dbReference type="Gene3D" id="1.10.630.10">
    <property type="entry name" value="Cytochrome P450"/>
    <property type="match status" value="1"/>
</dbReference>
<keyword evidence="11" id="KW-0560">Oxidoreductase</keyword>
<dbReference type="SUPFAM" id="SSF56059">
    <property type="entry name" value="Glutathione synthetase ATP-binding domain-like"/>
    <property type="match status" value="1"/>
</dbReference>
<dbReference type="InterPro" id="IPR001128">
    <property type="entry name" value="Cyt_P450"/>
</dbReference>
<evidence type="ECO:0000256" key="8">
    <source>
        <dbReference type="ARBA" id="ARBA00022741"/>
    </source>
</evidence>
<evidence type="ECO:0000256" key="9">
    <source>
        <dbReference type="ARBA" id="ARBA00022840"/>
    </source>
</evidence>
<keyword evidence="7 14" id="KW-0479">Metal-binding</keyword>
<dbReference type="EMBL" id="JASPKZ010001615">
    <property type="protein sequence ID" value="KAJ9597390.1"/>
    <property type="molecule type" value="Genomic_DNA"/>
</dbReference>
<dbReference type="InterPro" id="IPR036396">
    <property type="entry name" value="Cyt_P450_sf"/>
</dbReference>
<dbReference type="GO" id="GO:0070740">
    <property type="term" value="F:tubulin-glutamic acid ligase activity"/>
    <property type="evidence" value="ECO:0007669"/>
    <property type="project" value="TreeGrafter"/>
</dbReference>
<dbReference type="SUPFAM" id="SSF48264">
    <property type="entry name" value="Cytochrome P450"/>
    <property type="match status" value="1"/>
</dbReference>
<evidence type="ECO:0000256" key="14">
    <source>
        <dbReference type="PIRSR" id="PIRSR602403-1"/>
    </source>
</evidence>
<evidence type="ECO:0000256" key="3">
    <source>
        <dbReference type="ARBA" id="ARBA00004406"/>
    </source>
</evidence>
<protein>
    <recommendedName>
        <fullName evidence="12">Tubulin--tyrosine ligase-like protein 5</fullName>
    </recommendedName>
</protein>
<dbReference type="Gene3D" id="3.30.470.20">
    <property type="entry name" value="ATP-grasp fold, B domain"/>
    <property type="match status" value="1"/>
</dbReference>
<reference evidence="15" key="2">
    <citation type="submission" date="2023-05" db="EMBL/GenBank/DDBJ databases">
        <authorList>
            <person name="Fouks B."/>
        </authorList>
    </citation>
    <scope>NUCLEOTIDE SEQUENCE</scope>
    <source>
        <strain evidence="15">Stay&amp;Tobe</strain>
        <tissue evidence="15">Testes</tissue>
    </source>
</reference>
<dbReference type="PANTHER" id="PTHR12241:SF145">
    <property type="entry name" value="TUBULIN POLYGLUTAMYLASE TTLL5"/>
    <property type="match status" value="1"/>
</dbReference>
<evidence type="ECO:0000313" key="15">
    <source>
        <dbReference type="EMBL" id="KAJ9597390.1"/>
    </source>
</evidence>
<comment type="similarity">
    <text evidence="4">Belongs to the tubulin--tyrosine ligase family.</text>
</comment>
<comment type="catalytic activity">
    <reaction evidence="13">
        <text>L-glutamyl-[protein] + L-glutamate + ATP = gamma-L-glutamyl-L-glutamyl-[protein] + ADP + phosphate + H(+)</text>
        <dbReference type="Rhea" id="RHEA:60144"/>
        <dbReference type="Rhea" id="RHEA-COMP:10208"/>
        <dbReference type="Rhea" id="RHEA-COMP:15517"/>
        <dbReference type="ChEBI" id="CHEBI:15378"/>
        <dbReference type="ChEBI" id="CHEBI:29973"/>
        <dbReference type="ChEBI" id="CHEBI:29985"/>
        <dbReference type="ChEBI" id="CHEBI:30616"/>
        <dbReference type="ChEBI" id="CHEBI:43474"/>
        <dbReference type="ChEBI" id="CHEBI:143622"/>
        <dbReference type="ChEBI" id="CHEBI:456216"/>
    </reaction>
    <physiologicalReaction direction="left-to-right" evidence="13">
        <dbReference type="Rhea" id="RHEA:60145"/>
    </physiologicalReaction>
</comment>
<evidence type="ECO:0000256" key="12">
    <source>
        <dbReference type="ARBA" id="ARBA00041448"/>
    </source>
</evidence>
<evidence type="ECO:0000256" key="11">
    <source>
        <dbReference type="ARBA" id="ARBA00023033"/>
    </source>
</evidence>